<dbReference type="PANTHER" id="PTHR11941">
    <property type="entry name" value="ENOYL-COA HYDRATASE-RELATED"/>
    <property type="match status" value="1"/>
</dbReference>
<dbReference type="InterPro" id="IPR018376">
    <property type="entry name" value="Enoyl-CoA_hyd/isom_CS"/>
</dbReference>
<dbReference type="InterPro" id="IPR014748">
    <property type="entry name" value="Enoyl-CoA_hydra_C"/>
</dbReference>
<reference evidence="4" key="1">
    <citation type="submission" date="2023-03" db="EMBL/GenBank/DDBJ databases">
        <title>Chitinimonas shenzhenensis gen. nov., sp. nov., a novel member of family Burkholderiaceae isolated from activated sludge collected in Shen Zhen, China.</title>
        <authorList>
            <person name="Wang X."/>
        </authorList>
    </citation>
    <scope>NUCLEOTIDE SEQUENCE</scope>
    <source>
        <strain evidence="4">DQS-5</strain>
    </source>
</reference>
<evidence type="ECO:0000256" key="2">
    <source>
        <dbReference type="ARBA" id="ARBA00023239"/>
    </source>
</evidence>
<dbReference type="EMBL" id="JARRAF010000051">
    <property type="protein sequence ID" value="MDK2126775.1"/>
    <property type="molecule type" value="Genomic_DNA"/>
</dbReference>
<accession>A0ABT7E5P4</accession>
<sequence>MSELLHLERVGHTALITINNPPANTWTEQSLEYLQTLVSELNADKDIYALVLTGNGPKFFSAGADLNMFADGNKATARRVARVFGKAFETLAAFRGVSIAAINGYAMGGGLEAALACDIRIAESHAVMALPEATVGLLPCAGGTQALPWLVGEGWAKRMILCGERVDAATALRIGLVEEVVPTDESKAIALALAEKVAKQSPTSVASCKRLIMSARHQPMWQVLPSEREAFVDLFDSEDQTEGVGAFLEKRKPEWKNR</sequence>
<dbReference type="CDD" id="cd06558">
    <property type="entry name" value="crotonase-like"/>
    <property type="match status" value="1"/>
</dbReference>
<proteinExistence type="inferred from homology"/>
<dbReference type="PANTHER" id="PTHR11941:SF141">
    <property type="entry name" value="ENOYL-COA HYDRATASE_ISOMERASE-RELATED"/>
    <property type="match status" value="1"/>
</dbReference>
<comment type="similarity">
    <text evidence="1 3">Belongs to the enoyl-CoA hydratase/isomerase family.</text>
</comment>
<name>A0ABT7E5P4_9NEIS</name>
<dbReference type="Proteomes" id="UP001172778">
    <property type="component" value="Unassembled WGS sequence"/>
</dbReference>
<dbReference type="SUPFAM" id="SSF52096">
    <property type="entry name" value="ClpP/crotonase"/>
    <property type="match status" value="1"/>
</dbReference>
<protein>
    <submittedName>
        <fullName evidence="4">Enoyl-CoA hydratase</fullName>
    </submittedName>
</protein>
<evidence type="ECO:0000313" key="4">
    <source>
        <dbReference type="EMBL" id="MDK2126775.1"/>
    </source>
</evidence>
<dbReference type="NCBIfam" id="NF006566">
    <property type="entry name" value="PRK09076.1"/>
    <property type="match status" value="1"/>
</dbReference>
<dbReference type="PROSITE" id="PS00166">
    <property type="entry name" value="ENOYL_COA_HYDRATASE"/>
    <property type="match status" value="1"/>
</dbReference>
<evidence type="ECO:0000256" key="3">
    <source>
        <dbReference type="RuleBase" id="RU003707"/>
    </source>
</evidence>
<evidence type="ECO:0000256" key="1">
    <source>
        <dbReference type="ARBA" id="ARBA00005254"/>
    </source>
</evidence>
<dbReference type="Pfam" id="PF00378">
    <property type="entry name" value="ECH_1"/>
    <property type="match status" value="1"/>
</dbReference>
<keyword evidence="5" id="KW-1185">Reference proteome</keyword>
<dbReference type="InterPro" id="IPR001753">
    <property type="entry name" value="Enoyl-CoA_hydra/iso"/>
</dbReference>
<dbReference type="Gene3D" id="1.10.12.10">
    <property type="entry name" value="Lyase 2-enoyl-coa Hydratase, Chain A, domain 2"/>
    <property type="match status" value="1"/>
</dbReference>
<dbReference type="InterPro" id="IPR029045">
    <property type="entry name" value="ClpP/crotonase-like_dom_sf"/>
</dbReference>
<organism evidence="4 5">
    <name type="scientific">Parachitinimonas caeni</name>
    <dbReference type="NCBI Taxonomy" id="3031301"/>
    <lineage>
        <taxon>Bacteria</taxon>
        <taxon>Pseudomonadati</taxon>
        <taxon>Pseudomonadota</taxon>
        <taxon>Betaproteobacteria</taxon>
        <taxon>Neisseriales</taxon>
        <taxon>Chitinibacteraceae</taxon>
        <taxon>Parachitinimonas</taxon>
    </lineage>
</organism>
<dbReference type="RefSeq" id="WP_284103097.1">
    <property type="nucleotide sequence ID" value="NZ_JARRAF010000051.1"/>
</dbReference>
<comment type="caution">
    <text evidence="4">The sequence shown here is derived from an EMBL/GenBank/DDBJ whole genome shotgun (WGS) entry which is preliminary data.</text>
</comment>
<gene>
    <name evidence="4" type="ORF">PZA18_22265</name>
</gene>
<dbReference type="Gene3D" id="3.90.226.10">
    <property type="entry name" value="2-enoyl-CoA Hydratase, Chain A, domain 1"/>
    <property type="match status" value="1"/>
</dbReference>
<evidence type="ECO:0000313" key="5">
    <source>
        <dbReference type="Proteomes" id="UP001172778"/>
    </source>
</evidence>
<keyword evidence="2" id="KW-0456">Lyase</keyword>